<organism evidence="8 9">
    <name type="scientific">Natronogracilivirga saccharolytica</name>
    <dbReference type="NCBI Taxonomy" id="2812953"/>
    <lineage>
        <taxon>Bacteria</taxon>
        <taxon>Pseudomonadati</taxon>
        <taxon>Balneolota</taxon>
        <taxon>Balneolia</taxon>
        <taxon>Balneolales</taxon>
        <taxon>Cyclonatronaceae</taxon>
        <taxon>Natronogracilivirga</taxon>
    </lineage>
</organism>
<dbReference type="GO" id="GO:0005248">
    <property type="term" value="F:voltage-gated sodium channel activity"/>
    <property type="evidence" value="ECO:0007669"/>
    <property type="project" value="TreeGrafter"/>
</dbReference>
<accession>A0A8J7S4E4</accession>
<dbReference type="SUPFAM" id="SSF81324">
    <property type="entry name" value="Voltage-gated potassium channels"/>
    <property type="match status" value="1"/>
</dbReference>
<dbReference type="RefSeq" id="WP_210510531.1">
    <property type="nucleotide sequence ID" value="NZ_JAFIDN010000002.1"/>
</dbReference>
<evidence type="ECO:0000256" key="1">
    <source>
        <dbReference type="ARBA" id="ARBA00004141"/>
    </source>
</evidence>
<evidence type="ECO:0000259" key="7">
    <source>
        <dbReference type="Pfam" id="PF00520"/>
    </source>
</evidence>
<dbReference type="PRINTS" id="PR00169">
    <property type="entry name" value="KCHANNEL"/>
</dbReference>
<dbReference type="EMBL" id="JAFIDN010000002">
    <property type="protein sequence ID" value="MBP3191773.1"/>
    <property type="molecule type" value="Genomic_DNA"/>
</dbReference>
<feature type="transmembrane region" description="Helical" evidence="6">
    <location>
        <begin position="87"/>
        <end position="113"/>
    </location>
</feature>
<reference evidence="8" key="1">
    <citation type="submission" date="2021-02" db="EMBL/GenBank/DDBJ databases">
        <title>Natronogracilivirga saccharolytica gen. nov. sp. nov. a new anaerobic, haloalkiliphilic carbohydrate-fermenting bacterium from soda lake and proposing of Cyclonatronumiaceae fam. nov. in the phylum Balneolaeota.</title>
        <authorList>
            <person name="Zhilina T.N."/>
            <person name="Sorokin D.Y."/>
            <person name="Zavarzina D.G."/>
            <person name="Toshchakov S.V."/>
            <person name="Kublanov I.V."/>
        </authorList>
    </citation>
    <scope>NUCLEOTIDE SEQUENCE</scope>
    <source>
        <strain evidence="8">Z-1702</strain>
    </source>
</reference>
<feature type="transmembrane region" description="Helical" evidence="6">
    <location>
        <begin position="226"/>
        <end position="248"/>
    </location>
</feature>
<proteinExistence type="predicted"/>
<comment type="caution">
    <text evidence="8">The sequence shown here is derived from an EMBL/GenBank/DDBJ whole genome shotgun (WGS) entry which is preliminary data.</text>
</comment>
<comment type="subcellular location">
    <subcellularLocation>
        <location evidence="1">Membrane</location>
        <topology evidence="1">Multi-pass membrane protein</topology>
    </subcellularLocation>
</comment>
<dbReference type="InterPro" id="IPR005821">
    <property type="entry name" value="Ion_trans_dom"/>
</dbReference>
<keyword evidence="2 6" id="KW-0812">Transmembrane</keyword>
<keyword evidence="5" id="KW-0175">Coiled coil</keyword>
<dbReference type="Proteomes" id="UP000673975">
    <property type="component" value="Unassembled WGS sequence"/>
</dbReference>
<evidence type="ECO:0000256" key="4">
    <source>
        <dbReference type="ARBA" id="ARBA00023136"/>
    </source>
</evidence>
<gene>
    <name evidence="8" type="ORF">NATSA_03760</name>
</gene>
<keyword evidence="4 6" id="KW-0472">Membrane</keyword>
<feature type="coiled-coil region" evidence="5">
    <location>
        <begin position="252"/>
        <end position="298"/>
    </location>
</feature>
<feature type="domain" description="Ion transport" evidence="7">
    <location>
        <begin position="15"/>
        <end position="259"/>
    </location>
</feature>
<evidence type="ECO:0000256" key="2">
    <source>
        <dbReference type="ARBA" id="ARBA00022692"/>
    </source>
</evidence>
<dbReference type="GO" id="GO:0001518">
    <property type="term" value="C:voltage-gated sodium channel complex"/>
    <property type="evidence" value="ECO:0007669"/>
    <property type="project" value="TreeGrafter"/>
</dbReference>
<dbReference type="AlphaFoldDB" id="A0A8J7S4E4"/>
<dbReference type="InterPro" id="IPR027359">
    <property type="entry name" value="Volt_channel_dom_sf"/>
</dbReference>
<feature type="transmembrane region" description="Helical" evidence="6">
    <location>
        <begin position="47"/>
        <end position="67"/>
    </location>
</feature>
<evidence type="ECO:0000256" key="5">
    <source>
        <dbReference type="SAM" id="Coils"/>
    </source>
</evidence>
<protein>
    <submittedName>
        <fullName evidence="8">Ion transporter</fullName>
    </submittedName>
</protein>
<dbReference type="Gene3D" id="1.10.287.70">
    <property type="match status" value="1"/>
</dbReference>
<dbReference type="Pfam" id="PF00520">
    <property type="entry name" value="Ion_trans"/>
    <property type="match status" value="1"/>
</dbReference>
<evidence type="ECO:0000256" key="6">
    <source>
        <dbReference type="SAM" id="Phobius"/>
    </source>
</evidence>
<evidence type="ECO:0000313" key="9">
    <source>
        <dbReference type="Proteomes" id="UP000673975"/>
    </source>
</evidence>
<feature type="transmembrane region" description="Helical" evidence="6">
    <location>
        <begin position="134"/>
        <end position="157"/>
    </location>
</feature>
<keyword evidence="3 6" id="KW-1133">Transmembrane helix</keyword>
<evidence type="ECO:0000256" key="3">
    <source>
        <dbReference type="ARBA" id="ARBA00022989"/>
    </source>
</evidence>
<keyword evidence="9" id="KW-1185">Reference proteome</keyword>
<sequence>MSSFSELSRKIAESSWFNQFILIVILAAGVVVGIQTYGEKVADYKELLWTLDQIILFIFLVEVIIKMSAEGNKPLRYFNDPWNVFDFTIVTVCYLALLFPEVEGAFVAVFRLARVMRVFRIVRTIPKLRLLVNTLLKSIPSIGYIGILLSVIFYIYATMGVFLFRENDPVHFGNLQLSLLSLFRVVTLEDWTNIMYINMYGCDHAIWGYGEENGCTDPQAFGFGAALYFVTFVLIGTMIVLNLFIGVIMNSMDEAKRDARDEAERAIGLRERSLQEELSRVSGELDEMKQRIDTLARRHSVTKDTKDGPDRHRS</sequence>
<dbReference type="InterPro" id="IPR043203">
    <property type="entry name" value="VGCC_Ca_Na"/>
</dbReference>
<name>A0A8J7S4E4_9BACT</name>
<dbReference type="Gene3D" id="1.20.120.350">
    <property type="entry name" value="Voltage-gated potassium channels. Chain C"/>
    <property type="match status" value="1"/>
</dbReference>
<dbReference type="PANTHER" id="PTHR10037:SF62">
    <property type="entry name" value="SODIUM CHANNEL PROTEIN 60E"/>
    <property type="match status" value="1"/>
</dbReference>
<feature type="transmembrane region" description="Helical" evidence="6">
    <location>
        <begin position="16"/>
        <end position="35"/>
    </location>
</feature>
<dbReference type="PANTHER" id="PTHR10037">
    <property type="entry name" value="VOLTAGE-GATED CATION CHANNEL CALCIUM AND SODIUM"/>
    <property type="match status" value="1"/>
</dbReference>
<evidence type="ECO:0000313" key="8">
    <source>
        <dbReference type="EMBL" id="MBP3191773.1"/>
    </source>
</evidence>